<comment type="subcellular location">
    <subcellularLocation>
        <location evidence="1">Nucleus</location>
    </subcellularLocation>
</comment>
<feature type="compositionally biased region" description="Polar residues" evidence="5">
    <location>
        <begin position="351"/>
        <end position="362"/>
    </location>
</feature>
<evidence type="ECO:0000256" key="1">
    <source>
        <dbReference type="ARBA" id="ARBA00004123"/>
    </source>
</evidence>
<dbReference type="InterPro" id="IPR045209">
    <property type="entry name" value="Rrp5"/>
</dbReference>
<gene>
    <name evidence="7" type="ORF">KIN20_038284</name>
</gene>
<feature type="region of interest" description="Disordered" evidence="5">
    <location>
        <begin position="351"/>
        <end position="384"/>
    </location>
</feature>
<feature type="compositionally biased region" description="Basic and acidic residues" evidence="5">
    <location>
        <begin position="363"/>
        <end position="384"/>
    </location>
</feature>
<keyword evidence="2" id="KW-0698">rRNA processing</keyword>
<dbReference type="AlphaFoldDB" id="A0AAD5RF84"/>
<dbReference type="InterPro" id="IPR003107">
    <property type="entry name" value="HAT"/>
</dbReference>
<evidence type="ECO:0000256" key="3">
    <source>
        <dbReference type="ARBA" id="ARBA00022737"/>
    </source>
</evidence>
<dbReference type="InterPro" id="IPR055430">
    <property type="entry name" value="HAT_Syf1_CNRKL1_C"/>
</dbReference>
<dbReference type="EMBL" id="JAHQIW010007504">
    <property type="protein sequence ID" value="KAJ1375061.1"/>
    <property type="molecule type" value="Genomic_DNA"/>
</dbReference>
<evidence type="ECO:0000259" key="6">
    <source>
        <dbReference type="Pfam" id="PF23231"/>
    </source>
</evidence>
<evidence type="ECO:0000256" key="4">
    <source>
        <dbReference type="ARBA" id="ARBA00023242"/>
    </source>
</evidence>
<dbReference type="Pfam" id="PF23231">
    <property type="entry name" value="HAT_Syf1_CNRKL1_C"/>
    <property type="match status" value="1"/>
</dbReference>
<dbReference type="PANTHER" id="PTHR23270:SF10">
    <property type="entry name" value="PROTEIN RRP5 HOMOLOG"/>
    <property type="match status" value="1"/>
</dbReference>
<keyword evidence="4" id="KW-0539">Nucleus</keyword>
<evidence type="ECO:0000313" key="8">
    <source>
        <dbReference type="Proteomes" id="UP001196413"/>
    </source>
</evidence>
<proteinExistence type="predicted"/>
<keyword evidence="3" id="KW-0677">Repeat</keyword>
<dbReference type="GO" id="GO:0032040">
    <property type="term" value="C:small-subunit processome"/>
    <property type="evidence" value="ECO:0007669"/>
    <property type="project" value="TreeGrafter"/>
</dbReference>
<evidence type="ECO:0000256" key="5">
    <source>
        <dbReference type="SAM" id="MobiDB-lite"/>
    </source>
</evidence>
<feature type="domain" description="Pre-mRNA-splicing factor Syf1/CRNKL1-like C-terminal HAT-repeats" evidence="6">
    <location>
        <begin position="421"/>
        <end position="492"/>
    </location>
</feature>
<dbReference type="InterPro" id="IPR011990">
    <property type="entry name" value="TPR-like_helical_dom_sf"/>
</dbReference>
<name>A0AAD5RF84_PARTN</name>
<reference evidence="7" key="1">
    <citation type="submission" date="2021-06" db="EMBL/GenBank/DDBJ databases">
        <title>Parelaphostrongylus tenuis whole genome reference sequence.</title>
        <authorList>
            <person name="Garwood T.J."/>
            <person name="Larsen P.A."/>
            <person name="Fountain-Jones N.M."/>
            <person name="Garbe J.R."/>
            <person name="Macchietto M.G."/>
            <person name="Kania S.A."/>
            <person name="Gerhold R.W."/>
            <person name="Richards J.E."/>
            <person name="Wolf T.M."/>
        </authorList>
    </citation>
    <scope>NUCLEOTIDE SEQUENCE</scope>
    <source>
        <strain evidence="7">MNPRO001-30</strain>
        <tissue evidence="7">Meninges</tissue>
    </source>
</reference>
<dbReference type="Proteomes" id="UP001196413">
    <property type="component" value="Unassembled WGS sequence"/>
</dbReference>
<dbReference type="Gene3D" id="1.25.40.10">
    <property type="entry name" value="Tetratricopeptide repeat domain"/>
    <property type="match status" value="2"/>
</dbReference>
<comment type="caution">
    <text evidence="7">The sequence shown here is derived from an EMBL/GenBank/DDBJ whole genome shotgun (WGS) entry which is preliminary data.</text>
</comment>
<dbReference type="PANTHER" id="PTHR23270">
    <property type="entry name" value="PROGRAMMED CELL DEATH PROTEIN 11 PRE-RRNA PROCESSING PROTEIN RRP5"/>
    <property type="match status" value="1"/>
</dbReference>
<evidence type="ECO:0000256" key="2">
    <source>
        <dbReference type="ARBA" id="ARBA00022552"/>
    </source>
</evidence>
<organism evidence="7 8">
    <name type="scientific">Parelaphostrongylus tenuis</name>
    <name type="common">Meningeal worm</name>
    <dbReference type="NCBI Taxonomy" id="148309"/>
    <lineage>
        <taxon>Eukaryota</taxon>
        <taxon>Metazoa</taxon>
        <taxon>Ecdysozoa</taxon>
        <taxon>Nematoda</taxon>
        <taxon>Chromadorea</taxon>
        <taxon>Rhabditida</taxon>
        <taxon>Rhabditina</taxon>
        <taxon>Rhabditomorpha</taxon>
        <taxon>Strongyloidea</taxon>
        <taxon>Metastrongylidae</taxon>
        <taxon>Parelaphostrongylus</taxon>
    </lineage>
</organism>
<evidence type="ECO:0000313" key="7">
    <source>
        <dbReference type="EMBL" id="KAJ1375061.1"/>
    </source>
</evidence>
<dbReference type="GO" id="GO:0003723">
    <property type="term" value="F:RNA binding"/>
    <property type="evidence" value="ECO:0007669"/>
    <property type="project" value="TreeGrafter"/>
</dbReference>
<sequence length="589" mass="67034">MKIRVAELTMNENKIAETRKKATAVALQTKFKPGEILRCFISPDQDLTKKMIRVEVNPLWSGQIAIEASSEDLKIEAPDHNGEVFEHLPKPGEMRLAEVLSARKLKKSQGRGILSLAFDMQASVMRFEVGQRLTGRVIRVNIHPISVLFQLPNGQQATLCATAIANNYEKVTQHITHFKRNGIFHLYALRQDQNPQRNYVCAEGRYESYLKQKEANEYSESRRLFVDRGEVTVGLTCDGFLAKHTAEAVLVEIGPGIIGRLRKSHHPEVTSIALNSILSVRVLSRSKDRKRKIDDEQCAVVKKEKKEKSPTEDIERVVLSDPGFDWSNAGFLPEDLAAVGKIGDELVNESFSAQPSNSSESDAPTKTEVKEGRVKDEKPMSKEELEMEKERLMVNREIKLSGDLVPETQEDFSRLLRKDPNSAEIWIRYISFFLEKNDLSMARATAERALTVINYREETEIFNIWTAYLNMEVMYGDENSTKEIFQRSCGNADALKMHIQMAAIFSEAGKVNEADEVYEVMLKKFRANSDDVWTLYGEHLMKTDRADKARDLMKRALTSVPKQRHVPIISRFAQMEFRNGDIERGPHIV</sequence>
<accession>A0AAD5RF84</accession>
<dbReference type="SUPFAM" id="SSF48452">
    <property type="entry name" value="TPR-like"/>
    <property type="match status" value="2"/>
</dbReference>
<dbReference type="SMART" id="SM00386">
    <property type="entry name" value="HAT"/>
    <property type="match status" value="4"/>
</dbReference>
<keyword evidence="8" id="KW-1185">Reference proteome</keyword>
<dbReference type="GO" id="GO:0006364">
    <property type="term" value="P:rRNA processing"/>
    <property type="evidence" value="ECO:0007669"/>
    <property type="project" value="UniProtKB-KW"/>
</dbReference>
<protein>
    <recommendedName>
        <fullName evidence="6">Pre-mRNA-splicing factor Syf1/CRNKL1-like C-terminal HAT-repeats domain-containing protein</fullName>
    </recommendedName>
</protein>